<keyword evidence="3" id="KW-1185">Reference proteome</keyword>
<comment type="caution">
    <text evidence="2">The sequence shown here is derived from an EMBL/GenBank/DDBJ whole genome shotgun (WGS) entry which is preliminary data.</text>
</comment>
<evidence type="ECO:0008006" key="4">
    <source>
        <dbReference type="Google" id="ProtNLM"/>
    </source>
</evidence>
<accession>A0AAN9PZJ9</accession>
<evidence type="ECO:0000313" key="3">
    <source>
        <dbReference type="Proteomes" id="UP001367508"/>
    </source>
</evidence>
<evidence type="ECO:0000256" key="1">
    <source>
        <dbReference type="SAM" id="SignalP"/>
    </source>
</evidence>
<organism evidence="2 3">
    <name type="scientific">Canavalia gladiata</name>
    <name type="common">Sword bean</name>
    <name type="synonym">Dolichos gladiatus</name>
    <dbReference type="NCBI Taxonomy" id="3824"/>
    <lineage>
        <taxon>Eukaryota</taxon>
        <taxon>Viridiplantae</taxon>
        <taxon>Streptophyta</taxon>
        <taxon>Embryophyta</taxon>
        <taxon>Tracheophyta</taxon>
        <taxon>Spermatophyta</taxon>
        <taxon>Magnoliopsida</taxon>
        <taxon>eudicotyledons</taxon>
        <taxon>Gunneridae</taxon>
        <taxon>Pentapetalae</taxon>
        <taxon>rosids</taxon>
        <taxon>fabids</taxon>
        <taxon>Fabales</taxon>
        <taxon>Fabaceae</taxon>
        <taxon>Papilionoideae</taxon>
        <taxon>50 kb inversion clade</taxon>
        <taxon>NPAAA clade</taxon>
        <taxon>indigoferoid/millettioid clade</taxon>
        <taxon>Phaseoleae</taxon>
        <taxon>Canavalia</taxon>
    </lineage>
</organism>
<dbReference type="EMBL" id="JAYMYQ010000008">
    <property type="protein sequence ID" value="KAK7315604.1"/>
    <property type="molecule type" value="Genomic_DNA"/>
</dbReference>
<feature type="chain" id="PRO_5043046665" description="Secreted protein" evidence="1">
    <location>
        <begin position="24"/>
        <end position="131"/>
    </location>
</feature>
<dbReference type="AlphaFoldDB" id="A0AAN9PZJ9"/>
<feature type="signal peptide" evidence="1">
    <location>
        <begin position="1"/>
        <end position="23"/>
    </location>
</feature>
<sequence>MAWWLRNVWWLVVAWRLTWLGSALQRSEQRPKPLNLRLTWLGSALQRSEQRPKPLNLRLTWLGGLPGLPGLQGVSNPRPWALQPTWFLHDSCKACRQSLFAIEAKWHGCARLSKASLGSPYNKQQSGIHDA</sequence>
<reference evidence="2 3" key="1">
    <citation type="submission" date="2024-01" db="EMBL/GenBank/DDBJ databases">
        <title>The genomes of 5 underutilized Papilionoideae crops provide insights into root nodulation and disease resistanc.</title>
        <authorList>
            <person name="Jiang F."/>
        </authorList>
    </citation>
    <scope>NUCLEOTIDE SEQUENCE [LARGE SCALE GENOMIC DNA]</scope>
    <source>
        <strain evidence="2">LVBAO_FW01</strain>
        <tissue evidence="2">Leaves</tissue>
    </source>
</reference>
<name>A0AAN9PZJ9_CANGL</name>
<dbReference type="Proteomes" id="UP001367508">
    <property type="component" value="Unassembled WGS sequence"/>
</dbReference>
<keyword evidence="1" id="KW-0732">Signal</keyword>
<gene>
    <name evidence="2" type="ORF">VNO77_34166</name>
</gene>
<protein>
    <recommendedName>
        <fullName evidence="4">Secreted protein</fullName>
    </recommendedName>
</protein>
<evidence type="ECO:0000313" key="2">
    <source>
        <dbReference type="EMBL" id="KAK7315604.1"/>
    </source>
</evidence>
<proteinExistence type="predicted"/>